<dbReference type="Proteomes" id="UP000011518">
    <property type="component" value="Unassembled WGS sequence"/>
</dbReference>
<gene>
    <name evidence="1" type="ORF">TREES_T100019694</name>
</gene>
<reference evidence="2" key="1">
    <citation type="submission" date="2012-07" db="EMBL/GenBank/DDBJ databases">
        <title>Genome of the Chinese tree shrew, a rising model animal genetically related to primates.</title>
        <authorList>
            <person name="Zhang G."/>
            <person name="Fan Y."/>
            <person name="Yao Y."/>
            <person name="Huang Z."/>
        </authorList>
    </citation>
    <scope>NUCLEOTIDE SEQUENCE [LARGE SCALE GENOMIC DNA]</scope>
</reference>
<accession>L9JIP7</accession>
<dbReference type="AlphaFoldDB" id="L9JIP7"/>
<protein>
    <submittedName>
        <fullName evidence="1">Uncharacterized protein</fullName>
    </submittedName>
</protein>
<dbReference type="InParanoid" id="L9JIP7"/>
<evidence type="ECO:0000313" key="1">
    <source>
        <dbReference type="EMBL" id="ELW50385.1"/>
    </source>
</evidence>
<sequence>MVDEHLLLHVVNYMQRKKERVKEREREKSGVYQLAMTAALMFPPEDQNNYKVYEIVKHIKIPEVEAENKTPISKKDVHSEEMKWIFKNESIEEVNSILCYYPATQGCGSRKSSKQIKKQKRLVEGPLFCLLLNGPLAERPLKVLSFVLGEISKKELKFKRLQDRV</sequence>
<reference evidence="2" key="2">
    <citation type="journal article" date="2013" name="Nat. Commun.">
        <title>Genome of the Chinese tree shrew.</title>
        <authorList>
            <person name="Fan Y."/>
            <person name="Huang Z.Y."/>
            <person name="Cao C.C."/>
            <person name="Chen C.S."/>
            <person name="Chen Y.X."/>
            <person name="Fan D.D."/>
            <person name="He J."/>
            <person name="Hou H.L."/>
            <person name="Hu L."/>
            <person name="Hu X.T."/>
            <person name="Jiang X.T."/>
            <person name="Lai R."/>
            <person name="Lang Y.S."/>
            <person name="Liang B."/>
            <person name="Liao S.G."/>
            <person name="Mu D."/>
            <person name="Ma Y.Y."/>
            <person name="Niu Y.Y."/>
            <person name="Sun X.Q."/>
            <person name="Xia J.Q."/>
            <person name="Xiao J."/>
            <person name="Xiong Z.Q."/>
            <person name="Xu L."/>
            <person name="Yang L."/>
            <person name="Zhang Y."/>
            <person name="Zhao W."/>
            <person name="Zhao X.D."/>
            <person name="Zheng Y.T."/>
            <person name="Zhou J.M."/>
            <person name="Zhu Y.B."/>
            <person name="Zhang G.J."/>
            <person name="Wang J."/>
            <person name="Yao Y.G."/>
        </authorList>
    </citation>
    <scope>NUCLEOTIDE SEQUENCE [LARGE SCALE GENOMIC DNA]</scope>
</reference>
<organism evidence="1 2">
    <name type="scientific">Tupaia chinensis</name>
    <name type="common">Chinese tree shrew</name>
    <name type="synonym">Tupaia belangeri chinensis</name>
    <dbReference type="NCBI Taxonomy" id="246437"/>
    <lineage>
        <taxon>Eukaryota</taxon>
        <taxon>Metazoa</taxon>
        <taxon>Chordata</taxon>
        <taxon>Craniata</taxon>
        <taxon>Vertebrata</taxon>
        <taxon>Euteleostomi</taxon>
        <taxon>Mammalia</taxon>
        <taxon>Eutheria</taxon>
        <taxon>Euarchontoglires</taxon>
        <taxon>Scandentia</taxon>
        <taxon>Tupaiidae</taxon>
        <taxon>Tupaia</taxon>
    </lineage>
</organism>
<keyword evidence="2" id="KW-1185">Reference proteome</keyword>
<evidence type="ECO:0000313" key="2">
    <source>
        <dbReference type="Proteomes" id="UP000011518"/>
    </source>
</evidence>
<proteinExistence type="predicted"/>
<name>L9JIP7_TUPCH</name>
<dbReference type="EMBL" id="KB320983">
    <property type="protein sequence ID" value="ELW50385.1"/>
    <property type="molecule type" value="Genomic_DNA"/>
</dbReference>